<evidence type="ECO:0000313" key="3">
    <source>
        <dbReference type="Proteomes" id="UP001221898"/>
    </source>
</evidence>
<feature type="region of interest" description="Disordered" evidence="1">
    <location>
        <begin position="364"/>
        <end position="384"/>
    </location>
</feature>
<feature type="region of interest" description="Disordered" evidence="1">
    <location>
        <begin position="13"/>
        <end position="114"/>
    </location>
</feature>
<dbReference type="AlphaFoldDB" id="A0AAD7W9Y6"/>
<gene>
    <name evidence="2" type="ORF">AAFF_G00120590</name>
</gene>
<evidence type="ECO:0000313" key="2">
    <source>
        <dbReference type="EMBL" id="KAJ8389351.1"/>
    </source>
</evidence>
<sequence length="384" mass="43164">MFDYAVDRRIKKKKKRKVASDSAVLTECGRSFHTEGSEKEYEKQFLVDTVQSPSPRPLPRRVPSGDPPERYAEAFCGSRPGADLHGDPPAASDLRSRQRGGARSDGQDSPNATLIKRLRFHSPGRRLNEIRWPRQDRAGSDICCCAGRLIPSPSLEHRSLFPVCQREGGERDRCRGRMRGRSTECPFHAGPRVNAGGPLMRPRSRESGREYNEERCGALRLTSPRVRFKRAPRAEERYGVVKVVTYASLNHRTLRFPSVLSGTDTESNATSQTGSRANESTSKRFSLYTETIESEHKATGKEGAQDDRFRLSSEAKPFYTFFLHRFIRTFQDTSAAKNDRERTGVRRELSRAVMIEHSGFAAEPPFSLTDKGPERGTALGTLTD</sequence>
<name>A0AAD7W9Y6_9TELE</name>
<comment type="caution">
    <text evidence="2">The sequence shown here is derived from an EMBL/GenBank/DDBJ whole genome shotgun (WGS) entry which is preliminary data.</text>
</comment>
<feature type="compositionally biased region" description="Polar residues" evidence="1">
    <location>
        <begin position="260"/>
        <end position="284"/>
    </location>
</feature>
<feature type="region of interest" description="Disordered" evidence="1">
    <location>
        <begin position="185"/>
        <end position="213"/>
    </location>
</feature>
<feature type="compositionally biased region" description="Basic and acidic residues" evidence="1">
    <location>
        <begin position="203"/>
        <end position="213"/>
    </location>
</feature>
<accession>A0AAD7W9Y6</accession>
<feature type="compositionally biased region" description="Basic and acidic residues" evidence="1">
    <location>
        <begin position="30"/>
        <end position="45"/>
    </location>
</feature>
<dbReference type="EMBL" id="JAINUG010000183">
    <property type="protein sequence ID" value="KAJ8389351.1"/>
    <property type="molecule type" value="Genomic_DNA"/>
</dbReference>
<dbReference type="Proteomes" id="UP001221898">
    <property type="component" value="Unassembled WGS sequence"/>
</dbReference>
<proteinExistence type="predicted"/>
<evidence type="ECO:0000256" key="1">
    <source>
        <dbReference type="SAM" id="MobiDB-lite"/>
    </source>
</evidence>
<organism evidence="2 3">
    <name type="scientific">Aldrovandia affinis</name>
    <dbReference type="NCBI Taxonomy" id="143900"/>
    <lineage>
        <taxon>Eukaryota</taxon>
        <taxon>Metazoa</taxon>
        <taxon>Chordata</taxon>
        <taxon>Craniata</taxon>
        <taxon>Vertebrata</taxon>
        <taxon>Euteleostomi</taxon>
        <taxon>Actinopterygii</taxon>
        <taxon>Neopterygii</taxon>
        <taxon>Teleostei</taxon>
        <taxon>Notacanthiformes</taxon>
        <taxon>Halosauridae</taxon>
        <taxon>Aldrovandia</taxon>
    </lineage>
</organism>
<protein>
    <submittedName>
        <fullName evidence="2">Uncharacterized protein</fullName>
    </submittedName>
</protein>
<reference evidence="2" key="1">
    <citation type="journal article" date="2023" name="Science">
        <title>Genome structures resolve the early diversification of teleost fishes.</title>
        <authorList>
            <person name="Parey E."/>
            <person name="Louis A."/>
            <person name="Montfort J."/>
            <person name="Bouchez O."/>
            <person name="Roques C."/>
            <person name="Iampietro C."/>
            <person name="Lluch J."/>
            <person name="Castinel A."/>
            <person name="Donnadieu C."/>
            <person name="Desvignes T."/>
            <person name="Floi Bucao C."/>
            <person name="Jouanno E."/>
            <person name="Wen M."/>
            <person name="Mejri S."/>
            <person name="Dirks R."/>
            <person name="Jansen H."/>
            <person name="Henkel C."/>
            <person name="Chen W.J."/>
            <person name="Zahm M."/>
            <person name="Cabau C."/>
            <person name="Klopp C."/>
            <person name="Thompson A.W."/>
            <person name="Robinson-Rechavi M."/>
            <person name="Braasch I."/>
            <person name="Lecointre G."/>
            <person name="Bobe J."/>
            <person name="Postlethwait J.H."/>
            <person name="Berthelot C."/>
            <person name="Roest Crollius H."/>
            <person name="Guiguen Y."/>
        </authorList>
    </citation>
    <scope>NUCLEOTIDE SEQUENCE</scope>
    <source>
        <strain evidence="2">NC1722</strain>
    </source>
</reference>
<feature type="region of interest" description="Disordered" evidence="1">
    <location>
        <begin position="259"/>
        <end position="284"/>
    </location>
</feature>
<keyword evidence="3" id="KW-1185">Reference proteome</keyword>